<comment type="caution">
    <text evidence="8">The sequence shown here is derived from an EMBL/GenBank/DDBJ whole genome shotgun (WGS) entry which is preliminary data.</text>
</comment>
<dbReference type="InterPro" id="IPR018485">
    <property type="entry name" value="FGGY_C"/>
</dbReference>
<reference evidence="8 9" key="1">
    <citation type="submission" date="2024-09" db="EMBL/GenBank/DDBJ databases">
        <title>Chromosome-scale assembly of Riccia fluitans.</title>
        <authorList>
            <person name="Paukszto L."/>
            <person name="Sawicki J."/>
            <person name="Karawczyk K."/>
            <person name="Piernik-Szablinska J."/>
            <person name="Szczecinska M."/>
            <person name="Mazdziarz M."/>
        </authorList>
    </citation>
    <scope>NUCLEOTIDE SEQUENCE [LARGE SCALE GENOMIC DNA]</scope>
    <source>
        <strain evidence="8">Rf_01</strain>
        <tissue evidence="8">Aerial parts of the thallus</tissue>
    </source>
</reference>
<evidence type="ECO:0000256" key="1">
    <source>
        <dbReference type="ARBA" id="ARBA00005190"/>
    </source>
</evidence>
<dbReference type="InterPro" id="IPR018483">
    <property type="entry name" value="Carb_kinase_FGGY_CS"/>
</dbReference>
<feature type="domain" description="Carbohydrate kinase FGGY N-terminal" evidence="6">
    <location>
        <begin position="53"/>
        <end position="311"/>
    </location>
</feature>
<dbReference type="Pfam" id="PF02782">
    <property type="entry name" value="FGGY_C"/>
    <property type="match status" value="1"/>
</dbReference>
<dbReference type="PANTHER" id="PTHR43095:SF5">
    <property type="entry name" value="XYLULOSE KINASE"/>
    <property type="match status" value="1"/>
</dbReference>
<evidence type="ECO:0000313" key="9">
    <source>
        <dbReference type="Proteomes" id="UP001605036"/>
    </source>
</evidence>
<dbReference type="AlphaFoldDB" id="A0ABD1Y166"/>
<dbReference type="EMBL" id="JBHFFA010000006">
    <property type="protein sequence ID" value="KAL2620330.1"/>
    <property type="molecule type" value="Genomic_DNA"/>
</dbReference>
<keyword evidence="9" id="KW-1185">Reference proteome</keyword>
<gene>
    <name evidence="8" type="ORF">R1flu_000535</name>
</gene>
<dbReference type="GO" id="GO:0004370">
    <property type="term" value="F:glycerol kinase activity"/>
    <property type="evidence" value="ECO:0007669"/>
    <property type="project" value="UniProtKB-EC"/>
</dbReference>
<dbReference type="InterPro" id="IPR018484">
    <property type="entry name" value="FGGY_N"/>
</dbReference>
<name>A0ABD1Y166_9MARC</name>
<keyword evidence="4 5" id="KW-0418">Kinase</keyword>
<protein>
    <recommendedName>
        <fullName evidence="2">glycerol kinase</fullName>
        <ecNumber evidence="2">2.7.1.30</ecNumber>
    </recommendedName>
</protein>
<dbReference type="Proteomes" id="UP001605036">
    <property type="component" value="Unassembled WGS sequence"/>
</dbReference>
<accession>A0ABD1Y166</accession>
<comment type="similarity">
    <text evidence="5">Belongs to the FGGY kinase family.</text>
</comment>
<dbReference type="SUPFAM" id="SSF53067">
    <property type="entry name" value="Actin-like ATPase domain"/>
    <property type="match status" value="2"/>
</dbReference>
<evidence type="ECO:0000256" key="3">
    <source>
        <dbReference type="ARBA" id="ARBA00022679"/>
    </source>
</evidence>
<sequence>MLLQQPFLHLSSFWKSRGPSFRGDEGRSHSVSIAGRRRTNLRIVSQKLSREWVLAIDVGTGGTKAALISSKGNVSASAFARHAAPAPSFMGGPASMEQDLDSWWDATKKAIRSCLGSTEAVARGISVAQISAVAVTGQMQDVILLPKFGFQKISNAILYSDARAEVEAAEIAELGGGNEYIASVTGFPQGSSSVLAKLRWLDKRDPRLGQQCESLLLGGHDYVVWKLCGVCVTDATTASTTGLTNLSFQYAEDLLERVGLSHWIETLPRIVAPDCPCGEISSYAAVELGYAALQGISVLHCCGDAGTCTLGAGAGARGTTYAYLGTSGWVAGSFLKKSYEERESTVKQLSGVYTLAHPDPSLVFKTGSIMTAGGNLAWASSNLVSPSENMKEVDALVKSIPAGSGGLLYLPYLNGERCPFEDPNARAGFIGISAVTSRGHLLRAVMEGVAFAMRSARDFMYADQISAEEVSRHLYLVGGGARSPVWPAIMADVFGQTVDVLEGAQEVGVKGAALLAGQWLGWKCRNENWIQVNKSFEPSKENMALYEEMFVAYKQAYVGLRDVYRSWTPEEGGVKYEELSTAKNLLPSSQKLQNDAATTTTMKKVRLCQDVTVKQPSPGDRWNKLQLKCMSFDFSLWRQGRTVEHQGLVFTTVSYSRQCESTE</sequence>
<keyword evidence="3 5" id="KW-0808">Transferase</keyword>
<organism evidence="8 9">
    <name type="scientific">Riccia fluitans</name>
    <dbReference type="NCBI Taxonomy" id="41844"/>
    <lineage>
        <taxon>Eukaryota</taxon>
        <taxon>Viridiplantae</taxon>
        <taxon>Streptophyta</taxon>
        <taxon>Embryophyta</taxon>
        <taxon>Marchantiophyta</taxon>
        <taxon>Marchantiopsida</taxon>
        <taxon>Marchantiidae</taxon>
        <taxon>Marchantiales</taxon>
        <taxon>Ricciaceae</taxon>
        <taxon>Riccia</taxon>
    </lineage>
</organism>
<evidence type="ECO:0000259" key="7">
    <source>
        <dbReference type="Pfam" id="PF02782"/>
    </source>
</evidence>
<dbReference type="InterPro" id="IPR050406">
    <property type="entry name" value="FGGY_Carb_Kinase"/>
</dbReference>
<evidence type="ECO:0000259" key="6">
    <source>
        <dbReference type="Pfam" id="PF00370"/>
    </source>
</evidence>
<comment type="pathway">
    <text evidence="1">Polyol metabolism; glycerol degradation via glycerol kinase pathway; sn-glycerol 3-phosphate from glycerol: step 1/1.</text>
</comment>
<evidence type="ECO:0000313" key="8">
    <source>
        <dbReference type="EMBL" id="KAL2620330.1"/>
    </source>
</evidence>
<proteinExistence type="inferred from homology"/>
<dbReference type="EC" id="2.7.1.30" evidence="2"/>
<evidence type="ECO:0000256" key="2">
    <source>
        <dbReference type="ARBA" id="ARBA00012099"/>
    </source>
</evidence>
<dbReference type="InterPro" id="IPR043129">
    <property type="entry name" value="ATPase_NBD"/>
</dbReference>
<dbReference type="PANTHER" id="PTHR43095">
    <property type="entry name" value="SUGAR KINASE"/>
    <property type="match status" value="1"/>
</dbReference>
<evidence type="ECO:0000256" key="5">
    <source>
        <dbReference type="RuleBase" id="RU003733"/>
    </source>
</evidence>
<dbReference type="Gene3D" id="3.30.420.40">
    <property type="match status" value="2"/>
</dbReference>
<evidence type="ECO:0000256" key="4">
    <source>
        <dbReference type="ARBA" id="ARBA00022777"/>
    </source>
</evidence>
<dbReference type="PROSITE" id="PS00445">
    <property type="entry name" value="FGGY_KINASES_2"/>
    <property type="match status" value="1"/>
</dbReference>
<dbReference type="CDD" id="cd07805">
    <property type="entry name" value="ASKHA_NBD_FGGY_CvXK-like"/>
    <property type="match status" value="1"/>
</dbReference>
<dbReference type="Pfam" id="PF00370">
    <property type="entry name" value="FGGY_N"/>
    <property type="match status" value="1"/>
</dbReference>
<feature type="domain" description="Carbohydrate kinase FGGY C-terminal" evidence="7">
    <location>
        <begin position="324"/>
        <end position="517"/>
    </location>
</feature>